<evidence type="ECO:0000313" key="3">
    <source>
        <dbReference type="Proteomes" id="UP001159427"/>
    </source>
</evidence>
<dbReference type="Gene3D" id="1.20.910.10">
    <property type="entry name" value="Heme oxygenase-like"/>
    <property type="match status" value="1"/>
</dbReference>
<organism evidence="2 3">
    <name type="scientific">Porites evermanni</name>
    <dbReference type="NCBI Taxonomy" id="104178"/>
    <lineage>
        <taxon>Eukaryota</taxon>
        <taxon>Metazoa</taxon>
        <taxon>Cnidaria</taxon>
        <taxon>Anthozoa</taxon>
        <taxon>Hexacorallia</taxon>
        <taxon>Scleractinia</taxon>
        <taxon>Fungiina</taxon>
        <taxon>Poritidae</taxon>
        <taxon>Porites</taxon>
    </lineage>
</organism>
<comment type="caution">
    <text evidence="2">The sequence shown here is derived from an EMBL/GenBank/DDBJ whole genome shotgun (WGS) entry which is preliminary data.</text>
</comment>
<name>A0ABN8PIL3_9CNID</name>
<sequence length="242" mass="27657">MATVVTTIKSAKEVLASLQKEPFCIEHVKKLVNHRVVQEAKAGTLPFKVMVAFLCEQYYIVLADIRSMEHLVSRCEGSDVIRQYFSFFYNGQKLAHRKLLAMAKAMGLSELDLENYEPHASAHEYPSYFCYLAHYGEIPQIVAAIAVNFPTFGQMCLSLEDSMKKKYDMKHEDLDFLRFFGVCDLDEGAVKVIEAFKANDKGKMSEIEYKGIRRAVRLLQAYQVMFLDSIYESSVLKSKDTN</sequence>
<dbReference type="Proteomes" id="UP001159427">
    <property type="component" value="Unassembled WGS sequence"/>
</dbReference>
<dbReference type="SUPFAM" id="SSF48613">
    <property type="entry name" value="Heme oxygenase-like"/>
    <property type="match status" value="1"/>
</dbReference>
<proteinExistence type="predicted"/>
<dbReference type="InterPro" id="IPR016084">
    <property type="entry name" value="Haem_Oase-like_multi-hlx"/>
</dbReference>
<reference evidence="2 3" key="1">
    <citation type="submission" date="2022-05" db="EMBL/GenBank/DDBJ databases">
        <authorList>
            <consortium name="Genoscope - CEA"/>
            <person name="William W."/>
        </authorList>
    </citation>
    <scope>NUCLEOTIDE SEQUENCE [LARGE SCALE GENOMIC DNA]</scope>
</reference>
<protein>
    <recommendedName>
        <fullName evidence="1">Thiaminase-2/PQQC domain-containing protein</fullName>
    </recommendedName>
</protein>
<gene>
    <name evidence="2" type="ORF">PEVE_00042485</name>
</gene>
<evidence type="ECO:0000313" key="2">
    <source>
        <dbReference type="EMBL" id="CAH3142459.1"/>
    </source>
</evidence>
<dbReference type="Pfam" id="PF03070">
    <property type="entry name" value="TENA_THI-4"/>
    <property type="match status" value="1"/>
</dbReference>
<keyword evidence="3" id="KW-1185">Reference proteome</keyword>
<feature type="domain" description="Thiaminase-2/PQQC" evidence="1">
    <location>
        <begin position="27"/>
        <end position="150"/>
    </location>
</feature>
<dbReference type="EMBL" id="CALNXI010000837">
    <property type="protein sequence ID" value="CAH3142459.1"/>
    <property type="molecule type" value="Genomic_DNA"/>
</dbReference>
<evidence type="ECO:0000259" key="1">
    <source>
        <dbReference type="Pfam" id="PF03070"/>
    </source>
</evidence>
<dbReference type="InterPro" id="IPR004305">
    <property type="entry name" value="Thiaminase-2/PQQC"/>
</dbReference>
<accession>A0ABN8PIL3</accession>